<name>Q23WM0_TETTS</name>
<reference evidence="2" key="1">
    <citation type="journal article" date="2006" name="PLoS Biol.">
        <title>Macronuclear genome sequence of the ciliate Tetrahymena thermophila, a model eukaryote.</title>
        <authorList>
            <person name="Eisen J.A."/>
            <person name="Coyne R.S."/>
            <person name="Wu M."/>
            <person name="Wu D."/>
            <person name="Thiagarajan M."/>
            <person name="Wortman J.R."/>
            <person name="Badger J.H."/>
            <person name="Ren Q."/>
            <person name="Amedeo P."/>
            <person name="Jones K.M."/>
            <person name="Tallon L.J."/>
            <person name="Delcher A.L."/>
            <person name="Salzberg S.L."/>
            <person name="Silva J.C."/>
            <person name="Haas B.J."/>
            <person name="Majoros W.H."/>
            <person name="Farzad M."/>
            <person name="Carlton J.M."/>
            <person name="Smith R.K. Jr."/>
            <person name="Garg J."/>
            <person name="Pearlman R.E."/>
            <person name="Karrer K.M."/>
            <person name="Sun L."/>
            <person name="Manning G."/>
            <person name="Elde N.C."/>
            <person name="Turkewitz A.P."/>
            <person name="Asai D.J."/>
            <person name="Wilkes D.E."/>
            <person name="Wang Y."/>
            <person name="Cai H."/>
            <person name="Collins K."/>
            <person name="Stewart B.A."/>
            <person name="Lee S.R."/>
            <person name="Wilamowska K."/>
            <person name="Weinberg Z."/>
            <person name="Ruzzo W.L."/>
            <person name="Wloga D."/>
            <person name="Gaertig J."/>
            <person name="Frankel J."/>
            <person name="Tsao C.-C."/>
            <person name="Gorovsky M.A."/>
            <person name="Keeling P.J."/>
            <person name="Waller R.F."/>
            <person name="Patron N.J."/>
            <person name="Cherry J.M."/>
            <person name="Stover N.A."/>
            <person name="Krieger C.J."/>
            <person name="del Toro C."/>
            <person name="Ryder H.F."/>
            <person name="Williamson S.C."/>
            <person name="Barbeau R.A."/>
            <person name="Hamilton E.P."/>
            <person name="Orias E."/>
        </authorList>
    </citation>
    <scope>NUCLEOTIDE SEQUENCE [LARGE SCALE GENOMIC DNA]</scope>
    <source>
        <strain evidence="2">SB210</strain>
    </source>
</reference>
<keyword evidence="2" id="KW-1185">Reference proteome</keyword>
<dbReference type="Proteomes" id="UP000009168">
    <property type="component" value="Unassembled WGS sequence"/>
</dbReference>
<evidence type="ECO:0000313" key="2">
    <source>
        <dbReference type="Proteomes" id="UP000009168"/>
    </source>
</evidence>
<evidence type="ECO:0000313" key="1">
    <source>
        <dbReference type="EMBL" id="EAS00960.2"/>
    </source>
</evidence>
<dbReference type="HOGENOM" id="CLU_838069_0_0_1"/>
<protein>
    <submittedName>
        <fullName evidence="1">Uncharacterized protein</fullName>
    </submittedName>
</protein>
<accession>Q23WM0</accession>
<sequence length="333" mass="40076">MKKIHIWKCENTKTSLEQKIEECLNMCIYSFVRLFALNKSRYEILVKALNSQKQDNNYKKYQDIVNFCAGTIEQVYNDPLLDAVYDSTQEKYSEILFDLLKNYISTNHKLDNFNEIINAMEQYFQINLLIQDHNYDLKIDKQIDLLFFEYNEYYYIAVQTEKMHPEMKNLIQVKQEDKIQVVYTPDKISAKCTFVLFQLSDCFSEAKISENNDECEVIEKKYVKITFEIEQLIQSFLYDIIKKIIQKNEELIQIQEGINQNLSKQELKNIISQIQESKEYKNYYEQYLNLDEIRQDISKNCKITFLEDKKLEVFYKNLQLCNHCFKKKFLSYI</sequence>
<dbReference type="KEGG" id="tet:TTHERM_00924240"/>
<dbReference type="InParanoid" id="Q23WM0"/>
<dbReference type="GeneID" id="7843168"/>
<organism evidence="1 2">
    <name type="scientific">Tetrahymena thermophila (strain SB210)</name>
    <dbReference type="NCBI Taxonomy" id="312017"/>
    <lineage>
        <taxon>Eukaryota</taxon>
        <taxon>Sar</taxon>
        <taxon>Alveolata</taxon>
        <taxon>Ciliophora</taxon>
        <taxon>Intramacronucleata</taxon>
        <taxon>Oligohymenophorea</taxon>
        <taxon>Hymenostomatida</taxon>
        <taxon>Tetrahymenina</taxon>
        <taxon>Tetrahymenidae</taxon>
        <taxon>Tetrahymena</taxon>
    </lineage>
</organism>
<dbReference type="RefSeq" id="XP_001021205.2">
    <property type="nucleotide sequence ID" value="XM_001021205.2"/>
</dbReference>
<dbReference type="EMBL" id="GG662607">
    <property type="protein sequence ID" value="EAS00960.2"/>
    <property type="molecule type" value="Genomic_DNA"/>
</dbReference>
<dbReference type="AlphaFoldDB" id="Q23WM0"/>
<proteinExistence type="predicted"/>
<gene>
    <name evidence="1" type="ORF">TTHERM_00924240</name>
</gene>